<organism evidence="10 11">
    <name type="scientific">Hafnia psychrotolerans</name>
    <dbReference type="NCBI Taxonomy" id="1477018"/>
    <lineage>
        <taxon>Bacteria</taxon>
        <taxon>Pseudomonadati</taxon>
        <taxon>Pseudomonadota</taxon>
        <taxon>Gammaproteobacteria</taxon>
        <taxon>Enterobacterales</taxon>
        <taxon>Hafniaceae</taxon>
        <taxon>Hafnia</taxon>
    </lineage>
</organism>
<evidence type="ECO:0000256" key="3">
    <source>
        <dbReference type="ARBA" id="ARBA00022801"/>
    </source>
</evidence>
<evidence type="ECO:0000256" key="5">
    <source>
        <dbReference type="ARBA" id="ARBA00023049"/>
    </source>
</evidence>
<comment type="caution">
    <text evidence="10">The sequence shown here is derived from an EMBL/GenBank/DDBJ whole genome shotgun (WGS) entry which is preliminary data.</text>
</comment>
<keyword evidence="3 6" id="KW-0378">Hydrolase</keyword>
<comment type="similarity">
    <text evidence="6">Belongs to the peptidase M48 family.</text>
</comment>
<evidence type="ECO:0000259" key="8">
    <source>
        <dbReference type="Pfam" id="PF01435"/>
    </source>
</evidence>
<protein>
    <submittedName>
        <fullName evidence="10">Peptidase M48</fullName>
    </submittedName>
</protein>
<gene>
    <name evidence="10" type="ORF">GCM10011328_40800</name>
</gene>
<evidence type="ECO:0000256" key="6">
    <source>
        <dbReference type="RuleBase" id="RU003983"/>
    </source>
</evidence>
<dbReference type="EMBL" id="BMFZ01000016">
    <property type="protein sequence ID" value="GGA61217.1"/>
    <property type="molecule type" value="Genomic_DNA"/>
</dbReference>
<reference evidence="11" key="1">
    <citation type="journal article" date="2019" name="Int. J. Syst. Evol. Microbiol.">
        <title>The Global Catalogue of Microorganisms (GCM) 10K type strain sequencing project: providing services to taxonomists for standard genome sequencing and annotation.</title>
        <authorList>
            <consortium name="The Broad Institute Genomics Platform"/>
            <consortium name="The Broad Institute Genome Sequencing Center for Infectious Disease"/>
            <person name="Wu L."/>
            <person name="Ma J."/>
        </authorList>
    </citation>
    <scope>NUCLEOTIDE SEQUENCE [LARGE SCALE GENOMIC DNA]</scope>
    <source>
        <strain evidence="11">CGMCC 1.12806</strain>
    </source>
</reference>
<feature type="domain" description="Peptidase M48" evidence="8">
    <location>
        <begin position="160"/>
        <end position="339"/>
    </location>
</feature>
<dbReference type="Pfam" id="PF23368">
    <property type="entry name" value="DUF7092"/>
    <property type="match status" value="1"/>
</dbReference>
<name>A0ABQ1H6S5_9GAMM</name>
<evidence type="ECO:0000256" key="4">
    <source>
        <dbReference type="ARBA" id="ARBA00022833"/>
    </source>
</evidence>
<evidence type="ECO:0000313" key="11">
    <source>
        <dbReference type="Proteomes" id="UP000627464"/>
    </source>
</evidence>
<keyword evidence="1 6" id="KW-0645">Protease</keyword>
<dbReference type="InterPro" id="IPR001915">
    <property type="entry name" value="Peptidase_M48"/>
</dbReference>
<keyword evidence="11" id="KW-1185">Reference proteome</keyword>
<dbReference type="CDD" id="cd07332">
    <property type="entry name" value="M48C_Oma1_like"/>
    <property type="match status" value="1"/>
</dbReference>
<dbReference type="InterPro" id="IPR051156">
    <property type="entry name" value="Mito/Outer_Membr_Metalloprot"/>
</dbReference>
<dbReference type="Proteomes" id="UP000627464">
    <property type="component" value="Unassembled WGS sequence"/>
</dbReference>
<evidence type="ECO:0000256" key="2">
    <source>
        <dbReference type="ARBA" id="ARBA00022723"/>
    </source>
</evidence>
<keyword evidence="7" id="KW-1133">Transmembrane helix</keyword>
<evidence type="ECO:0000256" key="7">
    <source>
        <dbReference type="SAM" id="Phobius"/>
    </source>
</evidence>
<keyword evidence="7" id="KW-0472">Membrane</keyword>
<keyword evidence="7" id="KW-0812">Transmembrane</keyword>
<dbReference type="InterPro" id="IPR055518">
    <property type="entry name" value="DUF7092"/>
</dbReference>
<keyword evidence="2" id="KW-0479">Metal-binding</keyword>
<proteinExistence type="inferred from homology"/>
<accession>A0ABQ1H6S5</accession>
<dbReference type="PANTHER" id="PTHR22726:SF24">
    <property type="entry name" value="M48 FAMILY METALLOPEPTIDASE"/>
    <property type="match status" value="1"/>
</dbReference>
<dbReference type="Gene3D" id="3.30.2010.10">
    <property type="entry name" value="Metalloproteases ('zincins'), catalytic domain"/>
    <property type="match status" value="1"/>
</dbReference>
<feature type="transmembrane region" description="Helical" evidence="7">
    <location>
        <begin position="96"/>
        <end position="118"/>
    </location>
</feature>
<sequence>MIIEGFYQPPGRAAREAARLFLEDGQQLTLENPDSQTRFSLGEIDVSDALGTIPLFLTFPDGSRFVPADDTAFRRWLLQHRKPGWVYRMESHKRGVVLTLLATCLLIVFYVYGLLPWASNTIALRIPTTIEQNLGRHTMTLLRASDFQDSALPEDRQKALQALFIQVTPPSLRNDRTPVSLKLMNIPDVANAFMLADGTLVLSDRLVALSPDDDALAAVMLHEMGHHAYRHPMRMLVRSSLVSLTLLWMTGDVSGIGDMLLQTASLANELQFSRGMERDADDWAIKEMKREGRSLEPMAQIYSLLSAESQKEKINDSSLPDWMSTHPAMPSRIEHIREAAKL</sequence>
<evidence type="ECO:0000256" key="1">
    <source>
        <dbReference type="ARBA" id="ARBA00022670"/>
    </source>
</evidence>
<keyword evidence="5 6" id="KW-0482">Metalloprotease</keyword>
<comment type="cofactor">
    <cofactor evidence="6">
        <name>Zn(2+)</name>
        <dbReference type="ChEBI" id="CHEBI:29105"/>
    </cofactor>
    <text evidence="6">Binds 1 zinc ion per subunit.</text>
</comment>
<dbReference type="PANTHER" id="PTHR22726">
    <property type="entry name" value="METALLOENDOPEPTIDASE OMA1"/>
    <property type="match status" value="1"/>
</dbReference>
<feature type="domain" description="DUF7092" evidence="9">
    <location>
        <begin position="3"/>
        <end position="78"/>
    </location>
</feature>
<evidence type="ECO:0000313" key="10">
    <source>
        <dbReference type="EMBL" id="GGA61217.1"/>
    </source>
</evidence>
<dbReference type="RefSeq" id="WP_188475375.1">
    <property type="nucleotide sequence ID" value="NZ_BMFZ01000016.1"/>
</dbReference>
<dbReference type="Pfam" id="PF01435">
    <property type="entry name" value="Peptidase_M48"/>
    <property type="match status" value="1"/>
</dbReference>
<evidence type="ECO:0000259" key="9">
    <source>
        <dbReference type="Pfam" id="PF23368"/>
    </source>
</evidence>
<keyword evidence="4 6" id="KW-0862">Zinc</keyword>